<dbReference type="Proteomes" id="UP000789595">
    <property type="component" value="Unassembled WGS sequence"/>
</dbReference>
<keyword evidence="2" id="KW-1185">Reference proteome</keyword>
<name>A0A8J2SQ44_9STRA</name>
<dbReference type="EMBL" id="CAKKNE010000003">
    <property type="protein sequence ID" value="CAH0371322.1"/>
    <property type="molecule type" value="Genomic_DNA"/>
</dbReference>
<dbReference type="AlphaFoldDB" id="A0A8J2SQ44"/>
<evidence type="ECO:0000313" key="2">
    <source>
        <dbReference type="Proteomes" id="UP000789595"/>
    </source>
</evidence>
<protein>
    <submittedName>
        <fullName evidence="1">Uncharacterized protein</fullName>
    </submittedName>
</protein>
<comment type="caution">
    <text evidence="1">The sequence shown here is derived from an EMBL/GenBank/DDBJ whole genome shotgun (WGS) entry which is preliminary data.</text>
</comment>
<sequence>MVKDGAAAATGWGAFSLPASASLMPSAVAFKALPQKSVVPSAPMMTRCGTLLKPKAALAFSFVSKSMPPCVMWSQSCSSTSSWAKSGSSKHNAAKTTLSPKASAILSSLSKHAGQRSHRVVQKSMMSGLPARSFVNDDAVLSSSKRVSGRSGAAAARADMALAVQKAVLPVVFRRRCYEARSN</sequence>
<accession>A0A8J2SQ44</accession>
<gene>
    <name evidence="1" type="ORF">PECAL_3P12570</name>
</gene>
<proteinExistence type="predicted"/>
<evidence type="ECO:0000313" key="1">
    <source>
        <dbReference type="EMBL" id="CAH0371322.1"/>
    </source>
</evidence>
<organism evidence="1 2">
    <name type="scientific">Pelagomonas calceolata</name>
    <dbReference type="NCBI Taxonomy" id="35677"/>
    <lineage>
        <taxon>Eukaryota</taxon>
        <taxon>Sar</taxon>
        <taxon>Stramenopiles</taxon>
        <taxon>Ochrophyta</taxon>
        <taxon>Pelagophyceae</taxon>
        <taxon>Pelagomonadales</taxon>
        <taxon>Pelagomonadaceae</taxon>
        <taxon>Pelagomonas</taxon>
    </lineage>
</organism>
<reference evidence="1" key="1">
    <citation type="submission" date="2021-11" db="EMBL/GenBank/DDBJ databases">
        <authorList>
            <consortium name="Genoscope - CEA"/>
            <person name="William W."/>
        </authorList>
    </citation>
    <scope>NUCLEOTIDE SEQUENCE</scope>
</reference>